<dbReference type="Gene3D" id="3.40.50.410">
    <property type="entry name" value="von Willebrand factor, type A domain"/>
    <property type="match status" value="2"/>
</dbReference>
<dbReference type="PANTHER" id="PTHR24020:SF84">
    <property type="entry name" value="VWFA DOMAIN-CONTAINING PROTEIN"/>
    <property type="match status" value="1"/>
</dbReference>
<keyword evidence="6" id="KW-0176">Collagen</keyword>
<dbReference type="SUPFAM" id="SSF49899">
    <property type="entry name" value="Concanavalin A-like lectins/glucanases"/>
    <property type="match status" value="1"/>
</dbReference>
<dbReference type="GO" id="GO:0007155">
    <property type="term" value="P:cell adhesion"/>
    <property type="evidence" value="ECO:0007669"/>
    <property type="project" value="UniProtKB-KW"/>
</dbReference>
<evidence type="ECO:0000256" key="7">
    <source>
        <dbReference type="ARBA" id="ARBA00023157"/>
    </source>
</evidence>
<keyword evidence="3" id="KW-0272">Extracellular matrix</keyword>
<evidence type="ECO:0000256" key="11">
    <source>
        <dbReference type="SAM" id="MobiDB-lite"/>
    </source>
</evidence>
<feature type="domain" description="Fibronectin type-III" evidence="13">
    <location>
        <begin position="1"/>
        <end position="75"/>
    </location>
</feature>
<keyword evidence="15" id="KW-1185">Reference proteome</keyword>
<feature type="region of interest" description="Disordered" evidence="11">
    <location>
        <begin position="1105"/>
        <end position="1130"/>
    </location>
</feature>
<dbReference type="GeneTree" id="ENSGT00940000154923"/>
<dbReference type="InterPro" id="IPR036465">
    <property type="entry name" value="vWFA_dom_sf"/>
</dbReference>
<evidence type="ECO:0000256" key="8">
    <source>
        <dbReference type="ARBA" id="ARBA00023180"/>
    </source>
</evidence>
<feature type="domain" description="Fibronectin type-III" evidence="13">
    <location>
        <begin position="656"/>
        <end position="746"/>
    </location>
</feature>
<feature type="region of interest" description="Disordered" evidence="11">
    <location>
        <begin position="460"/>
        <end position="480"/>
    </location>
</feature>
<evidence type="ECO:0000256" key="2">
    <source>
        <dbReference type="ARBA" id="ARBA00022525"/>
    </source>
</evidence>
<evidence type="ECO:0000256" key="6">
    <source>
        <dbReference type="ARBA" id="ARBA00023119"/>
    </source>
</evidence>
<feature type="domain" description="Fibronectin type-III" evidence="13">
    <location>
        <begin position="76"/>
        <end position="173"/>
    </location>
</feature>
<evidence type="ECO:0000256" key="9">
    <source>
        <dbReference type="ARBA" id="ARBA00023278"/>
    </source>
</evidence>
<dbReference type="Proteomes" id="UP000694388">
    <property type="component" value="Unplaced"/>
</dbReference>
<feature type="compositionally biased region" description="Low complexity" evidence="11">
    <location>
        <begin position="1639"/>
        <end position="1649"/>
    </location>
</feature>
<feature type="domain" description="Fibronectin type-III" evidence="13">
    <location>
        <begin position="747"/>
        <end position="839"/>
    </location>
</feature>
<feature type="domain" description="Fibronectin type-III" evidence="13">
    <location>
        <begin position="941"/>
        <end position="1030"/>
    </location>
</feature>
<dbReference type="Gene3D" id="2.60.40.10">
    <property type="entry name" value="Immunoglobulins"/>
    <property type="match status" value="10"/>
</dbReference>
<sequence>MNVHWGPAHGAVMGYILSAQPVAGGQPVELSFHPGVYRTLLDGLNPGTLYRVSVRAQYASGYGEPEEKESRTLEVPPTPDTAVLTISEISHNGAMVSWEPVPGQPQRYRVLYRQEGEARPGRLRPLSVPAEVTTMPLRRLQPDATYEVSVHPVYAQGEGRPLIGKFTTQTAPLPQPEQLQVTDVTPSSLHLSWQAASSGNVQSYRVVLRPEQGPDNEVKQINVDASTTETHIDNLRPSTVYQLAVHAVYKEGESKPLEGTATTTTNTIKCDSPSIADIVMLVDGSWSIGRENFQLIRDFLRKLVEAFDVGADLTRFGIVQYSTDPRTEWDLHTYSTKEDVLFEIEELPYKGGNTLTGAALMHVLETNLIEASGARPGLPKVVVLITDGKSQDDVGKPSESLRNDGVEIFAVGIKNAEERELRVIASPPYGDHVLLVPDFEALDSIVAGLVNSLCRRVDEMSNDTEDGSTPSRFLAPPSDLSTSDVTQNSFRVSWVAAAPPGVQHYRIVYTPPGGPQSQVTVPSDETSLQLRNLQPHTNYKLSVSAVYPEGESEPLHKTETTLQPQPVQGLTLYDATPWSLRARWEPSPGATRYRLVYAPTDLPKKKKKLSVPATKTDVLLEPLTADTEYTVSVQSVYTGDVSKPASARKRTLEPDSPRGLRFSDVSHNSFRVTWEEMKRKPLSYRIRYTPRGPHPSLTEVVDGGVNTVPLEDLLPDTEYDVSVSAMYDFGVESEPMEDAERTLKVPGPSNLRFRDVQQKAMRVLWDPAGPGVSLYRLTWSPKGETRQKEMLVDGSTTDVHLTGLQSDTPYDFNVIAIYPDESESGPLIDTERTLDVPLPTPAAPGPTLGSPANLKVLHPTTSSLHVRWHPSPGLVRQYRLSYSPLNTDIPKSTVNISPQRLSHDLRNLNPNTTYDINVTAVYLEGTGPPLTGTGDTLPLDPPRNLRVFDETYTRFQVSWDPVPSPTSGYRVIYQPSAGGPTQETYVGEDTSSLTLYRLRPGTNYNVSVVAVYPAGPSSPLAGQGRTLSPGVTNLQTLDKPPQGVCARWDAFQGAYSYRLIWEAQDGSDRQEEMVPAGVTRRCSTTLKPDTLYNVRVSVRLASAEGSPVSVPHHTRPAPTRPPKHTTTTPLPTIPPAWEVCKGAKADLVFLLDGSWSIGDDNFGKVLSFLRRIVGAFDAIGPQGMQVGVVQFSDEARTEVLLNEHASKTALLTAIKNIRYQGGNTKTGRALQHAKTAMFAVGAGVRAGTPRVLVVLTDGRSQDEVQRLAKEIQLNGVSVFAIGVADGDFSQLSQIGSQPSKRHVFLVDDYNAFRKIEDQLVTFVCETASSRCPLVFLNGYTVSGFSLMEAFSLTEKRYSDVAGVSMTPGSFNSFPAFHLQGDAVLKVPTKNIHPNGLPPTYTISLMLRIPPSSSHLSFAPWQVLDDAGAPEVGISLDGKRKTLTFFSVSDSGDIMEAEFKGPAVDKIFYGSFHKVHVTVVEHEARLHIDCQAAGSIPIGHTGNVSTTGNEGLGLLLGQSDHSASFQVQMLEVVCSVAWAERDRCCELPALRNESQCPRLPHACSCAQESIGTPGAPGPTGRIGPRGQTGIPGGVGPQGVPGSRGDTGPPGPYGPPGPQGPNGISIPGDPGSPGVKGARGSPGVPGLLGAPGPKGPSGRHGLTGPRGPQGKDGPPGQIGLTGPQGNPGAPGISGPIGKPGPSGDPGIKGKVGLKGEKGERGDIQSHNLVRTIAQQICERLINSHVRHVSSMINNIPNNHHPPRLISGPPGPPGSSGRVGQPGSPGLRGVPGFPGSPGSPGIMGEKGFPGPKGERGVAGFGLSGPAGPPGRPGTVGKGKPGRQGMRGLPGPAGVPARHGTPGNKGPPGPPGYCNAAQCAGYSFGGIPYNNH</sequence>
<dbReference type="InterPro" id="IPR050525">
    <property type="entry name" value="ECM_Assembly_Org"/>
</dbReference>
<reference evidence="14" key="1">
    <citation type="submission" date="2025-08" db="UniProtKB">
        <authorList>
            <consortium name="Ensembl"/>
        </authorList>
    </citation>
    <scope>IDENTIFICATION</scope>
</reference>
<dbReference type="PRINTS" id="PR00453">
    <property type="entry name" value="VWFADOMAIN"/>
</dbReference>
<name>A0A8C4NKF0_EPTBU</name>
<protein>
    <submittedName>
        <fullName evidence="14">Uncharacterized protein</fullName>
    </submittedName>
</protein>
<dbReference type="PROSITE" id="PS50853">
    <property type="entry name" value="FN3"/>
    <property type="match status" value="9"/>
</dbReference>
<evidence type="ECO:0000313" key="14">
    <source>
        <dbReference type="Ensembl" id="ENSEBUP00000005671.1"/>
    </source>
</evidence>
<feature type="compositionally biased region" description="Low complexity" evidence="11">
    <location>
        <begin position="1570"/>
        <end position="1587"/>
    </location>
</feature>
<comment type="subcellular location">
    <subcellularLocation>
        <location evidence="1">Secreted</location>
        <location evidence="1">Extracellular space</location>
        <location evidence="1">Extracellular matrix</location>
    </subcellularLocation>
</comment>
<dbReference type="SMART" id="SM00060">
    <property type="entry name" value="FN3"/>
    <property type="match status" value="10"/>
</dbReference>
<evidence type="ECO:0000256" key="1">
    <source>
        <dbReference type="ARBA" id="ARBA00004498"/>
    </source>
</evidence>
<keyword evidence="8" id="KW-0325">Glycoprotein</keyword>
<dbReference type="InterPro" id="IPR013320">
    <property type="entry name" value="ConA-like_dom_sf"/>
</dbReference>
<reference evidence="14" key="2">
    <citation type="submission" date="2025-09" db="UniProtKB">
        <authorList>
            <consortium name="Ensembl"/>
        </authorList>
    </citation>
    <scope>IDENTIFICATION</scope>
</reference>
<evidence type="ECO:0000256" key="3">
    <source>
        <dbReference type="ARBA" id="ARBA00022530"/>
    </source>
</evidence>
<dbReference type="InterPro" id="IPR036116">
    <property type="entry name" value="FN3_sf"/>
</dbReference>
<evidence type="ECO:0000259" key="12">
    <source>
        <dbReference type="PROSITE" id="PS50234"/>
    </source>
</evidence>
<dbReference type="InterPro" id="IPR002035">
    <property type="entry name" value="VWF_A"/>
</dbReference>
<dbReference type="InterPro" id="IPR013783">
    <property type="entry name" value="Ig-like_fold"/>
</dbReference>
<feature type="domain" description="VWFA" evidence="12">
    <location>
        <begin position="1146"/>
        <end position="1319"/>
    </location>
</feature>
<feature type="compositionally biased region" description="Low complexity" evidence="11">
    <location>
        <begin position="1684"/>
        <end position="1708"/>
    </location>
</feature>
<dbReference type="Pfam" id="PF00092">
    <property type="entry name" value="VWA"/>
    <property type="match status" value="2"/>
</dbReference>
<feature type="domain" description="Fibronectin type-III" evidence="13">
    <location>
        <begin position="566"/>
        <end position="655"/>
    </location>
</feature>
<feature type="compositionally biased region" description="Low complexity" evidence="11">
    <location>
        <begin position="1619"/>
        <end position="1631"/>
    </location>
</feature>
<dbReference type="GO" id="GO:0005581">
    <property type="term" value="C:collagen trimer"/>
    <property type="evidence" value="ECO:0007669"/>
    <property type="project" value="UniProtKB-KW"/>
</dbReference>
<evidence type="ECO:0000313" key="15">
    <source>
        <dbReference type="Proteomes" id="UP000694388"/>
    </source>
</evidence>
<dbReference type="PANTHER" id="PTHR24020">
    <property type="entry name" value="COLLAGEN ALPHA"/>
    <property type="match status" value="1"/>
</dbReference>
<evidence type="ECO:0000259" key="13">
    <source>
        <dbReference type="PROSITE" id="PS50853"/>
    </source>
</evidence>
<keyword evidence="4" id="KW-0677">Repeat</keyword>
<feature type="compositionally biased region" description="Pro residues" evidence="11">
    <location>
        <begin position="1607"/>
        <end position="1617"/>
    </location>
</feature>
<feature type="domain" description="Fibronectin type-III" evidence="13">
    <location>
        <begin position="175"/>
        <end position="267"/>
    </location>
</feature>
<dbReference type="CDD" id="cd01482">
    <property type="entry name" value="vWA_collagen_alphaI-XII-like"/>
    <property type="match status" value="1"/>
</dbReference>
<organism evidence="14 15">
    <name type="scientific">Eptatretus burgeri</name>
    <name type="common">Inshore hagfish</name>
    <dbReference type="NCBI Taxonomy" id="7764"/>
    <lineage>
        <taxon>Eukaryota</taxon>
        <taxon>Metazoa</taxon>
        <taxon>Chordata</taxon>
        <taxon>Craniata</taxon>
        <taxon>Vertebrata</taxon>
        <taxon>Cyclostomata</taxon>
        <taxon>Myxini</taxon>
        <taxon>Myxiniformes</taxon>
        <taxon>Myxinidae</taxon>
        <taxon>Eptatretinae</taxon>
        <taxon>Eptatretus</taxon>
    </lineage>
</organism>
<comment type="similarity">
    <text evidence="10">Belongs to the fibril-associated collagens with interrupted helices (FACIT) family.</text>
</comment>
<dbReference type="PROSITE" id="PS50234">
    <property type="entry name" value="VWFA"/>
    <property type="match status" value="2"/>
</dbReference>
<dbReference type="Gene3D" id="2.60.120.200">
    <property type="match status" value="1"/>
</dbReference>
<feature type="region of interest" description="Disordered" evidence="11">
    <location>
        <begin position="1751"/>
        <end position="1799"/>
    </location>
</feature>
<keyword evidence="5" id="KW-0130">Cell adhesion</keyword>
<dbReference type="FunFam" id="2.60.40.10:FF:000018">
    <property type="entry name" value="collagen alpha-1(XII) chain isoform X1"/>
    <property type="match status" value="1"/>
</dbReference>
<feature type="domain" description="Fibronectin type-III" evidence="13">
    <location>
        <begin position="850"/>
        <end position="940"/>
    </location>
</feature>
<keyword evidence="7" id="KW-1015">Disulfide bond</keyword>
<keyword evidence="2" id="KW-0964">Secreted</keyword>
<proteinExistence type="inferred from homology"/>
<dbReference type="InterPro" id="IPR003961">
    <property type="entry name" value="FN3_dom"/>
</dbReference>
<evidence type="ECO:0000256" key="4">
    <source>
        <dbReference type="ARBA" id="ARBA00022737"/>
    </source>
</evidence>
<dbReference type="SUPFAM" id="SSF53300">
    <property type="entry name" value="vWA-like"/>
    <property type="match status" value="2"/>
</dbReference>
<evidence type="ECO:0000256" key="5">
    <source>
        <dbReference type="ARBA" id="ARBA00022889"/>
    </source>
</evidence>
<feature type="domain" description="VWFA" evidence="12">
    <location>
        <begin position="277"/>
        <end position="453"/>
    </location>
</feature>
<feature type="region of interest" description="Disordered" evidence="11">
    <location>
        <begin position="1819"/>
        <end position="1865"/>
    </location>
</feature>
<dbReference type="FunFam" id="2.60.40.10:FF:000234">
    <property type="entry name" value="Collagen, type XII, alpha 1"/>
    <property type="match status" value="1"/>
</dbReference>
<feature type="compositionally biased region" description="Low complexity" evidence="11">
    <location>
        <begin position="1751"/>
        <end position="1765"/>
    </location>
</feature>
<dbReference type="SUPFAM" id="SSF49265">
    <property type="entry name" value="Fibronectin type III"/>
    <property type="match status" value="7"/>
</dbReference>
<accession>A0A8C4NKF0</accession>
<dbReference type="InterPro" id="IPR048287">
    <property type="entry name" value="TSPN-like_N"/>
</dbReference>
<feature type="compositionally biased region" description="Low complexity" evidence="11">
    <location>
        <begin position="1772"/>
        <end position="1782"/>
    </location>
</feature>
<dbReference type="SMART" id="SM00210">
    <property type="entry name" value="TSPN"/>
    <property type="match status" value="1"/>
</dbReference>
<dbReference type="InterPro" id="IPR008160">
    <property type="entry name" value="Collagen"/>
</dbReference>
<dbReference type="Pfam" id="PF00041">
    <property type="entry name" value="fn3"/>
    <property type="match status" value="9"/>
</dbReference>
<dbReference type="Ensembl" id="ENSEBUT00000006113.1">
    <property type="protein sequence ID" value="ENSEBUP00000005671.1"/>
    <property type="gene ID" value="ENSEBUG00000003786.1"/>
</dbReference>
<feature type="compositionally biased region" description="Gly residues" evidence="11">
    <location>
        <begin position="1588"/>
        <end position="1597"/>
    </location>
</feature>
<dbReference type="CDD" id="cd00063">
    <property type="entry name" value="FN3"/>
    <property type="match status" value="9"/>
</dbReference>
<dbReference type="SMART" id="SM00327">
    <property type="entry name" value="VWA"/>
    <property type="match status" value="2"/>
</dbReference>
<keyword evidence="9" id="KW-0379">Hydroxylation</keyword>
<feature type="region of interest" description="Disordered" evidence="11">
    <location>
        <begin position="1570"/>
        <end position="1717"/>
    </location>
</feature>
<dbReference type="Pfam" id="PF01391">
    <property type="entry name" value="Collagen"/>
    <property type="match status" value="3"/>
</dbReference>
<feature type="domain" description="Fibronectin type-III" evidence="13">
    <location>
        <begin position="476"/>
        <end position="565"/>
    </location>
</feature>
<evidence type="ECO:0000256" key="10">
    <source>
        <dbReference type="ARBA" id="ARBA00049648"/>
    </source>
</evidence>
<dbReference type="FunFam" id="3.40.50.410:FF:000001">
    <property type="entry name" value="Collagen, type XII, alpha 1"/>
    <property type="match status" value="2"/>
</dbReference>